<dbReference type="EMBL" id="CAUYUJ010019848">
    <property type="protein sequence ID" value="CAK0894112.1"/>
    <property type="molecule type" value="Genomic_DNA"/>
</dbReference>
<feature type="non-terminal residue" evidence="3">
    <location>
        <position position="234"/>
    </location>
</feature>
<evidence type="ECO:0000313" key="3">
    <source>
        <dbReference type="EMBL" id="CAK0894112.1"/>
    </source>
</evidence>
<feature type="coiled-coil region" evidence="1">
    <location>
        <begin position="92"/>
        <end position="133"/>
    </location>
</feature>
<organism evidence="3 4">
    <name type="scientific">Prorocentrum cordatum</name>
    <dbReference type="NCBI Taxonomy" id="2364126"/>
    <lineage>
        <taxon>Eukaryota</taxon>
        <taxon>Sar</taxon>
        <taxon>Alveolata</taxon>
        <taxon>Dinophyceae</taxon>
        <taxon>Prorocentrales</taxon>
        <taxon>Prorocentraceae</taxon>
        <taxon>Prorocentrum</taxon>
    </lineage>
</organism>
<feature type="compositionally biased region" description="Low complexity" evidence="2">
    <location>
        <begin position="180"/>
        <end position="195"/>
    </location>
</feature>
<evidence type="ECO:0000256" key="1">
    <source>
        <dbReference type="SAM" id="Coils"/>
    </source>
</evidence>
<evidence type="ECO:0000313" key="4">
    <source>
        <dbReference type="Proteomes" id="UP001189429"/>
    </source>
</evidence>
<accession>A0ABN9X4D1</accession>
<keyword evidence="1" id="KW-0175">Coiled coil</keyword>
<sequence>MPLQSERHLVSRLARKEVPEDPRVSALLSLAKSTAQNSATRGSDAFAKVNAAIDNMVADLTDQQKTDAKEKDYCVQEMAVNERETSKNQHKMENLQALVGDLTRAIEQLSKEIDARKKDITEMQKEMKKASEIREAEAADFHATIVDQQLTQAILRKALDRMSKVYALAQAREAALLQAQQDQAAPAGGDQPGAPHIQTSGTATDPGNGPARFSEYEKSKKGGAVLQMIEAIIA</sequence>
<proteinExistence type="predicted"/>
<keyword evidence="4" id="KW-1185">Reference proteome</keyword>
<evidence type="ECO:0000256" key="2">
    <source>
        <dbReference type="SAM" id="MobiDB-lite"/>
    </source>
</evidence>
<protein>
    <submittedName>
        <fullName evidence="3">Uncharacterized protein</fullName>
    </submittedName>
</protein>
<dbReference type="Proteomes" id="UP001189429">
    <property type="component" value="Unassembled WGS sequence"/>
</dbReference>
<name>A0ABN9X4D1_9DINO</name>
<gene>
    <name evidence="3" type="ORF">PCOR1329_LOCUS73246</name>
</gene>
<comment type="caution">
    <text evidence="3">The sequence shown here is derived from an EMBL/GenBank/DDBJ whole genome shotgun (WGS) entry which is preliminary data.</text>
</comment>
<reference evidence="3" key="1">
    <citation type="submission" date="2023-10" db="EMBL/GenBank/DDBJ databases">
        <authorList>
            <person name="Chen Y."/>
            <person name="Shah S."/>
            <person name="Dougan E. K."/>
            <person name="Thang M."/>
            <person name="Chan C."/>
        </authorList>
    </citation>
    <scope>NUCLEOTIDE SEQUENCE [LARGE SCALE GENOMIC DNA]</scope>
</reference>
<feature type="region of interest" description="Disordered" evidence="2">
    <location>
        <begin position="180"/>
        <end position="218"/>
    </location>
</feature>